<evidence type="ECO:0008006" key="3">
    <source>
        <dbReference type="Google" id="ProtNLM"/>
    </source>
</evidence>
<dbReference type="AlphaFoldDB" id="A0A2T2WGQ2"/>
<protein>
    <recommendedName>
        <fullName evidence="3">PD-(D/E)XK nuclease family transposase</fullName>
    </recommendedName>
</protein>
<comment type="caution">
    <text evidence="1">The sequence shown here is derived from an EMBL/GenBank/DDBJ whole genome shotgun (WGS) entry which is preliminary data.</text>
</comment>
<accession>A0A2T2WGQ2</accession>
<gene>
    <name evidence="1" type="ORF">C7B45_11160</name>
</gene>
<feature type="non-terminal residue" evidence="1">
    <location>
        <position position="46"/>
    </location>
</feature>
<organism evidence="1 2">
    <name type="scientific">Sulfobacillus acidophilus</name>
    <dbReference type="NCBI Taxonomy" id="53633"/>
    <lineage>
        <taxon>Bacteria</taxon>
        <taxon>Bacillati</taxon>
        <taxon>Bacillota</taxon>
        <taxon>Clostridia</taxon>
        <taxon>Eubacteriales</taxon>
        <taxon>Clostridiales Family XVII. Incertae Sedis</taxon>
        <taxon>Sulfobacillus</taxon>
    </lineage>
</organism>
<name>A0A2T2WGQ2_9FIRM</name>
<proteinExistence type="predicted"/>
<evidence type="ECO:0000313" key="1">
    <source>
        <dbReference type="EMBL" id="PSR21414.1"/>
    </source>
</evidence>
<dbReference type="Proteomes" id="UP000241848">
    <property type="component" value="Unassembled WGS sequence"/>
</dbReference>
<sequence length="46" mass="5234">METLLSPTVDFVFKRIFGTEDNQDVLLAFLNAIFEDSEQPLVDSVE</sequence>
<reference evidence="1 2" key="1">
    <citation type="journal article" date="2014" name="BMC Genomics">
        <title>Comparison of environmental and isolate Sulfobacillus genomes reveals diverse carbon, sulfur, nitrogen, and hydrogen metabolisms.</title>
        <authorList>
            <person name="Justice N.B."/>
            <person name="Norman A."/>
            <person name="Brown C.T."/>
            <person name="Singh A."/>
            <person name="Thomas B.C."/>
            <person name="Banfield J.F."/>
        </authorList>
    </citation>
    <scope>NUCLEOTIDE SEQUENCE [LARGE SCALE GENOMIC DNA]</scope>
    <source>
        <strain evidence="1">AMDSBA3</strain>
    </source>
</reference>
<dbReference type="Pfam" id="PF12784">
    <property type="entry name" value="PDDEXK_2"/>
    <property type="match status" value="1"/>
</dbReference>
<dbReference type="EMBL" id="PXYV01000035">
    <property type="protein sequence ID" value="PSR21414.1"/>
    <property type="molecule type" value="Genomic_DNA"/>
</dbReference>
<evidence type="ECO:0000313" key="2">
    <source>
        <dbReference type="Proteomes" id="UP000241848"/>
    </source>
</evidence>